<protein>
    <submittedName>
        <fullName evidence="2">Uncharacterized protein</fullName>
    </submittedName>
</protein>
<name>A0AAV7MA52_PLEWA</name>
<evidence type="ECO:0000256" key="1">
    <source>
        <dbReference type="SAM" id="MobiDB-lite"/>
    </source>
</evidence>
<evidence type="ECO:0000313" key="2">
    <source>
        <dbReference type="EMBL" id="KAJ1098808.1"/>
    </source>
</evidence>
<organism evidence="2 3">
    <name type="scientific">Pleurodeles waltl</name>
    <name type="common">Iberian ribbed newt</name>
    <dbReference type="NCBI Taxonomy" id="8319"/>
    <lineage>
        <taxon>Eukaryota</taxon>
        <taxon>Metazoa</taxon>
        <taxon>Chordata</taxon>
        <taxon>Craniata</taxon>
        <taxon>Vertebrata</taxon>
        <taxon>Euteleostomi</taxon>
        <taxon>Amphibia</taxon>
        <taxon>Batrachia</taxon>
        <taxon>Caudata</taxon>
        <taxon>Salamandroidea</taxon>
        <taxon>Salamandridae</taxon>
        <taxon>Pleurodelinae</taxon>
        <taxon>Pleurodeles</taxon>
    </lineage>
</organism>
<accession>A0AAV7MA52</accession>
<sequence>MEKHQSSNYSKIDPAQDPPPASEITLENILIAMQQSLQSIDGKNNYLNIRIDDMAATLDKQTTWHTTAEQAISNTEADLEFVTSKSLDMEKVLVVIHAKIEDLEV</sequence>
<gene>
    <name evidence="2" type="ORF">NDU88_003915</name>
</gene>
<proteinExistence type="predicted"/>
<dbReference type="EMBL" id="JANPWB010000014">
    <property type="protein sequence ID" value="KAJ1098808.1"/>
    <property type="molecule type" value="Genomic_DNA"/>
</dbReference>
<dbReference type="AlphaFoldDB" id="A0AAV7MA52"/>
<feature type="compositionally biased region" description="Polar residues" evidence="1">
    <location>
        <begin position="1"/>
        <end position="10"/>
    </location>
</feature>
<keyword evidence="3" id="KW-1185">Reference proteome</keyword>
<reference evidence="2" key="1">
    <citation type="journal article" date="2022" name="bioRxiv">
        <title>Sequencing and chromosome-scale assembly of the giantPleurodeles waltlgenome.</title>
        <authorList>
            <person name="Brown T."/>
            <person name="Elewa A."/>
            <person name="Iarovenko S."/>
            <person name="Subramanian E."/>
            <person name="Araus A.J."/>
            <person name="Petzold A."/>
            <person name="Susuki M."/>
            <person name="Suzuki K.-i.T."/>
            <person name="Hayashi T."/>
            <person name="Toyoda A."/>
            <person name="Oliveira C."/>
            <person name="Osipova E."/>
            <person name="Leigh N.D."/>
            <person name="Simon A."/>
            <person name="Yun M.H."/>
        </authorList>
    </citation>
    <scope>NUCLEOTIDE SEQUENCE</scope>
    <source>
        <strain evidence="2">20211129_DDA</strain>
        <tissue evidence="2">Liver</tissue>
    </source>
</reference>
<evidence type="ECO:0000313" key="3">
    <source>
        <dbReference type="Proteomes" id="UP001066276"/>
    </source>
</evidence>
<comment type="caution">
    <text evidence="2">The sequence shown here is derived from an EMBL/GenBank/DDBJ whole genome shotgun (WGS) entry which is preliminary data.</text>
</comment>
<dbReference type="Proteomes" id="UP001066276">
    <property type="component" value="Chromosome 10"/>
</dbReference>
<feature type="region of interest" description="Disordered" evidence="1">
    <location>
        <begin position="1"/>
        <end position="21"/>
    </location>
</feature>